<organism evidence="2 3">
    <name type="scientific">Alcaligenes endophyticus</name>
    <dbReference type="NCBI Taxonomy" id="1929088"/>
    <lineage>
        <taxon>Bacteria</taxon>
        <taxon>Pseudomonadati</taxon>
        <taxon>Pseudomonadota</taxon>
        <taxon>Betaproteobacteria</taxon>
        <taxon>Burkholderiales</taxon>
        <taxon>Alcaligenaceae</taxon>
        <taxon>Alcaligenes</taxon>
    </lineage>
</organism>
<name>A0ABT8ENG2_9BURK</name>
<sequence>MEDFDKNKKTNKNTVFVAVCIFIMVFSTGLAVRFYINVLNSEKDKTASIFLNNFEENMLNLSLAKRVKKIEESSDSLQRNFIELINTTRNISANEIGSDKALTFKIFELEARLVEIAHDVSKLKEFSVSPKVEALEKAIGGDVERVFSVPKLRVDMDEHKRQYEINIIKLEERIRTVSDRMDSFYTLIVGVAVSLICALLGFLGVNLFEKRVKNRF</sequence>
<protein>
    <recommendedName>
        <fullName evidence="4">Chemotaxis methyl-accepting receptor HlyB-like 4HB MCP domain-containing protein</fullName>
    </recommendedName>
</protein>
<evidence type="ECO:0008006" key="4">
    <source>
        <dbReference type="Google" id="ProtNLM"/>
    </source>
</evidence>
<gene>
    <name evidence="2" type="ORF">LMS43_16355</name>
</gene>
<reference evidence="2" key="1">
    <citation type="submission" date="2021-11" db="EMBL/GenBank/DDBJ databases">
        <title>Draft genome sequence of Alcaligenes endophyticus type strain CCUG 75668T.</title>
        <authorList>
            <person name="Salva-Serra F."/>
            <person name="Duran R.E."/>
            <person name="Seeger M."/>
            <person name="Moore E.R.B."/>
            <person name="Jaen-Luchoro D."/>
        </authorList>
    </citation>
    <scope>NUCLEOTIDE SEQUENCE</scope>
    <source>
        <strain evidence="2">CCUG 75668</strain>
    </source>
</reference>
<evidence type="ECO:0000256" key="1">
    <source>
        <dbReference type="SAM" id="Phobius"/>
    </source>
</evidence>
<evidence type="ECO:0000313" key="3">
    <source>
        <dbReference type="Proteomes" id="UP001168613"/>
    </source>
</evidence>
<feature type="transmembrane region" description="Helical" evidence="1">
    <location>
        <begin position="184"/>
        <end position="208"/>
    </location>
</feature>
<dbReference type="EMBL" id="JAJHNU010000007">
    <property type="protein sequence ID" value="MDN4122862.1"/>
    <property type="molecule type" value="Genomic_DNA"/>
</dbReference>
<comment type="caution">
    <text evidence="2">The sequence shown here is derived from an EMBL/GenBank/DDBJ whole genome shotgun (WGS) entry which is preliminary data.</text>
</comment>
<keyword evidence="3" id="KW-1185">Reference proteome</keyword>
<dbReference type="RefSeq" id="WP_266125203.1">
    <property type="nucleotide sequence ID" value="NZ_JAJHNU010000007.1"/>
</dbReference>
<keyword evidence="1" id="KW-0812">Transmembrane</keyword>
<keyword evidence="1" id="KW-0472">Membrane</keyword>
<evidence type="ECO:0000313" key="2">
    <source>
        <dbReference type="EMBL" id="MDN4122862.1"/>
    </source>
</evidence>
<feature type="transmembrane region" description="Helical" evidence="1">
    <location>
        <begin position="15"/>
        <end position="36"/>
    </location>
</feature>
<accession>A0ABT8ENG2</accession>
<proteinExistence type="predicted"/>
<dbReference type="Proteomes" id="UP001168613">
    <property type="component" value="Unassembled WGS sequence"/>
</dbReference>
<keyword evidence="1" id="KW-1133">Transmembrane helix</keyword>